<organism evidence="1 2">
    <name type="scientific">Puccinia sorghi</name>
    <dbReference type="NCBI Taxonomy" id="27349"/>
    <lineage>
        <taxon>Eukaryota</taxon>
        <taxon>Fungi</taxon>
        <taxon>Dikarya</taxon>
        <taxon>Basidiomycota</taxon>
        <taxon>Pucciniomycotina</taxon>
        <taxon>Pucciniomycetes</taxon>
        <taxon>Pucciniales</taxon>
        <taxon>Pucciniaceae</taxon>
        <taxon>Puccinia</taxon>
    </lineage>
</organism>
<dbReference type="VEuPathDB" id="FungiDB:VP01_12662g1"/>
<dbReference type="Proteomes" id="UP000037035">
    <property type="component" value="Unassembled WGS sequence"/>
</dbReference>
<proteinExistence type="predicted"/>
<protein>
    <submittedName>
        <fullName evidence="1">Uncharacterized protein</fullName>
    </submittedName>
</protein>
<dbReference type="EMBL" id="LAVV01002957">
    <property type="protein sequence ID" value="KNZ62478.1"/>
    <property type="molecule type" value="Genomic_DNA"/>
</dbReference>
<sequence length="122" mass="12987">MSVFCCKGAAWLQTWMKRTKSQSLISAQYSTSPQPLGVPMWPIISSSEPGPSTPAVQSVRTGVLATTSRIPPCFSAGMVTQSPHKPCVATMGSAVKDPIGIAFSKKKHASKILPCHKDLTTD</sequence>
<evidence type="ECO:0000313" key="1">
    <source>
        <dbReference type="EMBL" id="KNZ62478.1"/>
    </source>
</evidence>
<evidence type="ECO:0000313" key="2">
    <source>
        <dbReference type="Proteomes" id="UP000037035"/>
    </source>
</evidence>
<accession>A0A0L6VP25</accession>
<reference evidence="1 2" key="1">
    <citation type="submission" date="2015-08" db="EMBL/GenBank/DDBJ databases">
        <title>Next Generation Sequencing and Analysis of the Genome of Puccinia sorghi L Schw, the Causal Agent of Maize Common Rust.</title>
        <authorList>
            <person name="Rochi L."/>
            <person name="Burguener G."/>
            <person name="Darino M."/>
            <person name="Turjanski A."/>
            <person name="Kreff E."/>
            <person name="Dieguez M.J."/>
            <person name="Sacco F."/>
        </authorList>
    </citation>
    <scope>NUCLEOTIDE SEQUENCE [LARGE SCALE GENOMIC DNA]</scope>
    <source>
        <strain evidence="1 2">RO10H11247</strain>
    </source>
</reference>
<dbReference type="AlphaFoldDB" id="A0A0L6VP25"/>
<keyword evidence="2" id="KW-1185">Reference proteome</keyword>
<name>A0A0L6VP25_9BASI</name>
<gene>
    <name evidence="1" type="ORF">VP01_12662g1</name>
</gene>
<comment type="caution">
    <text evidence="1">The sequence shown here is derived from an EMBL/GenBank/DDBJ whole genome shotgun (WGS) entry which is preliminary data.</text>
</comment>